<dbReference type="PANTHER" id="PTHR47618">
    <property type="entry name" value="BIFUNCTIONAL OLIGORIBONUCLEASE AND PAP PHOSPHATASE NRNA"/>
    <property type="match status" value="1"/>
</dbReference>
<dbReference type="Gene3D" id="3.90.1640.10">
    <property type="entry name" value="inorganic pyrophosphatase (n-terminal core)"/>
    <property type="match status" value="1"/>
</dbReference>
<reference evidence="2 3" key="1">
    <citation type="journal article" date="2017" name="ISME J.">
        <title>Potential for microbial H2 and metal transformations associated with novel bacteria and archaea in deep terrestrial subsurface sediments.</title>
        <authorList>
            <person name="Hernsdorf A.W."/>
            <person name="Amano Y."/>
            <person name="Miyakawa K."/>
            <person name="Ise K."/>
            <person name="Suzuki Y."/>
            <person name="Anantharaman K."/>
            <person name="Probst A."/>
            <person name="Burstein D."/>
            <person name="Thomas B.C."/>
            <person name="Banfield J.F."/>
        </authorList>
    </citation>
    <scope>NUCLEOTIDE SEQUENCE [LARGE SCALE GENOMIC DNA]</scope>
    <source>
        <strain evidence="2">HGW-Falkowbacteria-1</strain>
    </source>
</reference>
<dbReference type="SUPFAM" id="SSF64182">
    <property type="entry name" value="DHH phosphoesterases"/>
    <property type="match status" value="1"/>
</dbReference>
<dbReference type="Proteomes" id="UP000233517">
    <property type="component" value="Unassembled WGS sequence"/>
</dbReference>
<protein>
    <recommendedName>
        <fullName evidence="1">DDH domain-containing protein</fullName>
    </recommendedName>
</protein>
<proteinExistence type="predicted"/>
<dbReference type="EMBL" id="PHAI01000001">
    <property type="protein sequence ID" value="PKM91598.1"/>
    <property type="molecule type" value="Genomic_DNA"/>
</dbReference>
<organism evidence="2 3">
    <name type="scientific">Candidatus Falkowbacteria bacterium HGW-Falkowbacteria-1</name>
    <dbReference type="NCBI Taxonomy" id="2013768"/>
    <lineage>
        <taxon>Bacteria</taxon>
        <taxon>Candidatus Falkowiibacteriota</taxon>
    </lineage>
</organism>
<dbReference type="InterPro" id="IPR051319">
    <property type="entry name" value="Oligoribo/pAp-PDE_c-di-AMP_PDE"/>
</dbReference>
<sequence>MLPTSNQFFNLLEKSKNILITFPIDWNGDAISGSLALYLYLKKIGKNVEIGAEKMKKNNNFKIPTESFRFLPSFSEIKNSLENLMKFIVSIDLTNTKVNQIKYTIEENSLNFIISPKNGFFTNDDIKSNMGGFKYDLIITVNCHDLESLGRIYDNNIDFFYKTNIINIDHSPENEEFGQLNIINLNAVSVTEIIYNLLSENKSNLIDEKMATCLLTGIIFKTKSFKTANLTPQALNTSSKLIELGAKREEIVSHLYRSRSLNTLKLWGRVLNNLKSAENNSIIWATLFKNDFKETEAEEENLQDIIDELIISIPSAKIIIIFYSLSELSILDNNYIKEEDRKEFEDKTIIVHNEKSSDIFKTNIILYSVKNISSLDLIKKYAPEGTKKIAQTSIKKPIKELEKEIIDTIKRQLEKIF</sequence>
<feature type="domain" description="DDH" evidence="1">
    <location>
        <begin position="18"/>
        <end position="218"/>
    </location>
</feature>
<accession>A0A2N2EA91</accession>
<evidence type="ECO:0000313" key="2">
    <source>
        <dbReference type="EMBL" id="PKM91598.1"/>
    </source>
</evidence>
<dbReference type="InterPro" id="IPR001667">
    <property type="entry name" value="DDH_dom"/>
</dbReference>
<dbReference type="AlphaFoldDB" id="A0A2N2EA91"/>
<dbReference type="Gene3D" id="3.10.310.30">
    <property type="match status" value="1"/>
</dbReference>
<dbReference type="PANTHER" id="PTHR47618:SF1">
    <property type="entry name" value="BIFUNCTIONAL OLIGORIBONUCLEASE AND PAP PHOSPHATASE NRNA"/>
    <property type="match status" value="1"/>
</dbReference>
<gene>
    <name evidence="2" type="ORF">CVU82_00070</name>
</gene>
<dbReference type="InterPro" id="IPR038763">
    <property type="entry name" value="DHH_sf"/>
</dbReference>
<evidence type="ECO:0000313" key="3">
    <source>
        <dbReference type="Proteomes" id="UP000233517"/>
    </source>
</evidence>
<comment type="caution">
    <text evidence="2">The sequence shown here is derived from an EMBL/GenBank/DDBJ whole genome shotgun (WGS) entry which is preliminary data.</text>
</comment>
<dbReference type="Pfam" id="PF01368">
    <property type="entry name" value="DHH"/>
    <property type="match status" value="1"/>
</dbReference>
<name>A0A2N2EA91_9BACT</name>
<evidence type="ECO:0000259" key="1">
    <source>
        <dbReference type="Pfam" id="PF01368"/>
    </source>
</evidence>